<dbReference type="AlphaFoldDB" id="A0A9J7BK31"/>
<sequence>MQVAPGGLWLLEAVSGSGTLSAIPLDYTTGLPADGASAQSVALPSSNVPQLAMSPSNSTHPYLFVAMAAHGTAVIPFSAGNTNPLGAIRTIPVMSSTGEATAVAVDVANRLLFVGETAALPGTQSGGVRVFDITSNIGELSDSPYRTGGTGPAAILATEYYVYVANKSVSGSTKGNIAGFAITETGSEYSLTTLSSIAAGIATVGLAEDNTLTYIAAANSGGGPDLNVYTFDSSTHGKLDSVTTGSIDAGANQAVAIAATP</sequence>
<organism evidence="1 2">
    <name type="scientific">Occallatibacter riparius</name>
    <dbReference type="NCBI Taxonomy" id="1002689"/>
    <lineage>
        <taxon>Bacteria</taxon>
        <taxon>Pseudomonadati</taxon>
        <taxon>Acidobacteriota</taxon>
        <taxon>Terriglobia</taxon>
        <taxon>Terriglobales</taxon>
        <taxon>Acidobacteriaceae</taxon>
        <taxon>Occallatibacter</taxon>
    </lineage>
</organism>
<proteinExistence type="predicted"/>
<name>A0A9J7BK31_9BACT</name>
<evidence type="ECO:0000313" key="1">
    <source>
        <dbReference type="EMBL" id="UWZ82809.1"/>
    </source>
</evidence>
<gene>
    <name evidence="1" type="ORF">MOP44_19845</name>
</gene>
<dbReference type="SUPFAM" id="SSF75011">
    <property type="entry name" value="3-carboxy-cis,cis-mucoante lactonizing enzyme"/>
    <property type="match status" value="1"/>
</dbReference>
<keyword evidence="2" id="KW-1185">Reference proteome</keyword>
<dbReference type="Proteomes" id="UP001059380">
    <property type="component" value="Chromosome"/>
</dbReference>
<dbReference type="KEGG" id="orp:MOP44_19845"/>
<reference evidence="1" key="1">
    <citation type="submission" date="2021-04" db="EMBL/GenBank/DDBJ databases">
        <title>Phylogenetic analysis of Acidobacteriaceae.</title>
        <authorList>
            <person name="Qiu L."/>
            <person name="Zhang Q."/>
        </authorList>
    </citation>
    <scope>NUCLEOTIDE SEQUENCE</scope>
    <source>
        <strain evidence="1">DSM 25168</strain>
    </source>
</reference>
<protein>
    <submittedName>
        <fullName evidence="1">Uncharacterized protein</fullName>
    </submittedName>
</protein>
<evidence type="ECO:0000313" key="2">
    <source>
        <dbReference type="Proteomes" id="UP001059380"/>
    </source>
</evidence>
<dbReference type="EMBL" id="CP093313">
    <property type="protein sequence ID" value="UWZ82809.1"/>
    <property type="molecule type" value="Genomic_DNA"/>
</dbReference>
<accession>A0A9J7BK31</accession>
<dbReference type="RefSeq" id="WP_260792044.1">
    <property type="nucleotide sequence ID" value="NZ_CP093313.1"/>
</dbReference>